<feature type="chain" id="PRO_5041714628" description="DUF5110 domain-containing protein" evidence="3">
    <location>
        <begin position="22"/>
        <end position="769"/>
    </location>
</feature>
<dbReference type="Gene3D" id="3.20.20.80">
    <property type="entry name" value="Glycosidases"/>
    <property type="match status" value="1"/>
</dbReference>
<dbReference type="Pfam" id="PF13802">
    <property type="entry name" value="Gal_mutarotas_2"/>
    <property type="match status" value="1"/>
</dbReference>
<feature type="domain" description="DUF5110" evidence="6">
    <location>
        <begin position="677"/>
        <end position="740"/>
    </location>
</feature>
<sequence length="769" mass="83996">MARLALALAIAVTLPAPAALAAAAPGKAVESARQTPHGLLVTLAGATLRIEPCSARIIHIRAGADPAWQGNYNPAVIARPQRVDWKIAESAEFHALSTPALQVRVDKATGAVSFHDPKGEPILHELPGSRRIAPGAQVGQGFALQGPVFGLGQHLNGLFDYTGNTVHLQQANRDVAVPMLVSPKGYGLLWNNASITDVDAGLPATPHHPLEFRSGAGGGVDYHFIHGPEIDDIVAGYRELTGRAPMMARWTWGLWQSKERYKDQAELLGIAARYRSMNVPLDAVVQDWQYWLPGQWGSHEVDAARFPDPKRMLDTLHAQNVHAIVSVWPRFDPGTGNAAELERAGALFPKTYDNVYPAGQGRWYDAYAPAGRKTYWDQIGRTLGRHGWDGWWLDGSEAELGGNWGELREVRTAAGPGAEVLNAYPLLHTTGVYEGSRKDAPGKRPFILTRSAYSGQQRNAAITWSGDTAATWDVFRAHIPAALNFTLSGIPYWSADIGGFFGGKPTDPEYAELYTRWYQFGAFNPMFRVHGTGAGKEIWQFDEATQKILRRYTELRYRLLPYIYSASADVTNRHGTMMRALMMDFRADRQALTVPDQYMFGKAIMVAPVTQARADVRTVYLPGSGAWFDFWSGQRHEAGKVIAARADIATLPLFVRGGSILPLGPVVQHAGQKSSEPIEVRVYPGADGSYELYDDAGDGHGYLRGESATRRFTWRQAGGRLTIGPWQGSFPGLAARQAFLVRCGAIAGDAGVRVVADTVAVSVTLPECR</sequence>
<keyword evidence="2" id="KW-0378">Hydrolase</keyword>
<accession>A0AA88C2A3</accession>
<dbReference type="CDD" id="cd06591">
    <property type="entry name" value="GH31_xylosidase_XylS"/>
    <property type="match status" value="1"/>
</dbReference>
<organism evidence="8 9">
    <name type="scientific">Pseudoduganella albidiflava</name>
    <dbReference type="NCBI Taxonomy" id="321983"/>
    <lineage>
        <taxon>Bacteria</taxon>
        <taxon>Pseudomonadati</taxon>
        <taxon>Pseudomonadota</taxon>
        <taxon>Betaproteobacteria</taxon>
        <taxon>Burkholderiales</taxon>
        <taxon>Oxalobacteraceae</taxon>
        <taxon>Telluria group</taxon>
        <taxon>Pseudoduganella</taxon>
    </lineage>
</organism>
<dbReference type="InterPro" id="IPR051816">
    <property type="entry name" value="Glycosyl_Hydrolase_31"/>
</dbReference>
<protein>
    <recommendedName>
        <fullName evidence="10">DUF5110 domain-containing protein</fullName>
    </recommendedName>
</protein>
<dbReference type="Pfam" id="PF01055">
    <property type="entry name" value="Glyco_hydro_31_2nd"/>
    <property type="match status" value="1"/>
</dbReference>
<dbReference type="Gene3D" id="2.60.40.1760">
    <property type="entry name" value="glycosyl hydrolase (family 31)"/>
    <property type="match status" value="1"/>
</dbReference>
<dbReference type="Pfam" id="PF17137">
    <property type="entry name" value="DUF5110"/>
    <property type="match status" value="1"/>
</dbReference>
<dbReference type="InterPro" id="IPR025887">
    <property type="entry name" value="Glyco_hydro_31_N_dom"/>
</dbReference>
<evidence type="ECO:0000259" key="4">
    <source>
        <dbReference type="Pfam" id="PF01055"/>
    </source>
</evidence>
<dbReference type="GO" id="GO:0005975">
    <property type="term" value="P:carbohydrate metabolic process"/>
    <property type="evidence" value="ECO:0007669"/>
    <property type="project" value="InterPro"/>
</dbReference>
<keyword evidence="2" id="KW-0326">Glycosidase</keyword>
<proteinExistence type="inferred from homology"/>
<dbReference type="InterPro" id="IPR011013">
    <property type="entry name" value="Gal_mutarotase_sf_dom"/>
</dbReference>
<dbReference type="CDD" id="cd14752">
    <property type="entry name" value="GH31_N"/>
    <property type="match status" value="1"/>
</dbReference>
<keyword evidence="3" id="KW-0732">Signal</keyword>
<dbReference type="PANTHER" id="PTHR43863">
    <property type="entry name" value="HYDROLASE, PUTATIVE (AFU_ORTHOLOGUE AFUA_1G03140)-RELATED"/>
    <property type="match status" value="1"/>
</dbReference>
<feature type="signal peptide" evidence="3">
    <location>
        <begin position="1"/>
        <end position="21"/>
    </location>
</feature>
<dbReference type="InterPro" id="IPR000322">
    <property type="entry name" value="Glyco_hydro_31_TIM"/>
</dbReference>
<evidence type="ECO:0000259" key="5">
    <source>
        <dbReference type="Pfam" id="PF13802"/>
    </source>
</evidence>
<evidence type="ECO:0000313" key="8">
    <source>
        <dbReference type="EMBL" id="GGY38077.1"/>
    </source>
</evidence>
<dbReference type="InterPro" id="IPR017853">
    <property type="entry name" value="GH"/>
</dbReference>
<feature type="domain" description="Glycosyl hydrolase family 31 C-terminal" evidence="7">
    <location>
        <begin position="576"/>
        <end position="661"/>
    </location>
</feature>
<dbReference type="GO" id="GO:0030246">
    <property type="term" value="F:carbohydrate binding"/>
    <property type="evidence" value="ECO:0007669"/>
    <property type="project" value="InterPro"/>
</dbReference>
<dbReference type="GO" id="GO:0004553">
    <property type="term" value="F:hydrolase activity, hydrolyzing O-glycosyl compounds"/>
    <property type="evidence" value="ECO:0007669"/>
    <property type="project" value="InterPro"/>
</dbReference>
<dbReference type="SUPFAM" id="SSF74650">
    <property type="entry name" value="Galactose mutarotase-like"/>
    <property type="match status" value="1"/>
</dbReference>
<dbReference type="Gene3D" id="2.60.40.1180">
    <property type="entry name" value="Golgi alpha-mannosidase II"/>
    <property type="match status" value="2"/>
</dbReference>
<dbReference type="EMBL" id="BMWV01000004">
    <property type="protein sequence ID" value="GGY38077.1"/>
    <property type="molecule type" value="Genomic_DNA"/>
</dbReference>
<dbReference type="AlphaFoldDB" id="A0AA88C2A3"/>
<name>A0AA88C2A3_9BURK</name>
<feature type="domain" description="Glycoside hydrolase family 31 N-terminal" evidence="5">
    <location>
        <begin position="47"/>
        <end position="199"/>
    </location>
</feature>
<evidence type="ECO:0008006" key="10">
    <source>
        <dbReference type="Google" id="ProtNLM"/>
    </source>
</evidence>
<comment type="similarity">
    <text evidence="1 2">Belongs to the glycosyl hydrolase 31 family.</text>
</comment>
<dbReference type="SUPFAM" id="SSF51445">
    <property type="entry name" value="(Trans)glycosidases"/>
    <property type="match status" value="1"/>
</dbReference>
<reference evidence="8" key="1">
    <citation type="journal article" date="2014" name="Int. J. Syst. Evol. Microbiol.">
        <title>Complete genome sequence of Corynebacterium casei LMG S-19264T (=DSM 44701T), isolated from a smear-ripened cheese.</title>
        <authorList>
            <consortium name="US DOE Joint Genome Institute (JGI-PGF)"/>
            <person name="Walter F."/>
            <person name="Albersmeier A."/>
            <person name="Kalinowski J."/>
            <person name="Ruckert C."/>
        </authorList>
    </citation>
    <scope>NUCLEOTIDE SEQUENCE</scope>
    <source>
        <strain evidence="8">KCTC 12343</strain>
    </source>
</reference>
<dbReference type="InterPro" id="IPR013780">
    <property type="entry name" value="Glyco_hydro_b"/>
</dbReference>
<comment type="caution">
    <text evidence="8">The sequence shown here is derived from an EMBL/GenBank/DDBJ whole genome shotgun (WGS) entry which is preliminary data.</text>
</comment>
<dbReference type="InterPro" id="IPR033403">
    <property type="entry name" value="DUF5110"/>
</dbReference>
<reference evidence="8" key="2">
    <citation type="submission" date="2022-12" db="EMBL/GenBank/DDBJ databases">
        <authorList>
            <person name="Sun Q."/>
            <person name="Kim S."/>
        </authorList>
    </citation>
    <scope>NUCLEOTIDE SEQUENCE</scope>
    <source>
        <strain evidence="8">KCTC 12343</strain>
    </source>
</reference>
<evidence type="ECO:0000256" key="3">
    <source>
        <dbReference type="SAM" id="SignalP"/>
    </source>
</evidence>
<dbReference type="Pfam" id="PF21365">
    <property type="entry name" value="Glyco_hydro_31_3rd"/>
    <property type="match status" value="1"/>
</dbReference>
<feature type="domain" description="Glycoside hydrolase family 31 TIM barrel" evidence="4">
    <location>
        <begin position="245"/>
        <end position="566"/>
    </location>
</feature>
<evidence type="ECO:0000259" key="6">
    <source>
        <dbReference type="Pfam" id="PF17137"/>
    </source>
</evidence>
<evidence type="ECO:0000256" key="1">
    <source>
        <dbReference type="ARBA" id="ARBA00007806"/>
    </source>
</evidence>
<dbReference type="Proteomes" id="UP000628442">
    <property type="component" value="Unassembled WGS sequence"/>
</dbReference>
<evidence type="ECO:0000259" key="7">
    <source>
        <dbReference type="Pfam" id="PF21365"/>
    </source>
</evidence>
<dbReference type="SUPFAM" id="SSF51011">
    <property type="entry name" value="Glycosyl hydrolase domain"/>
    <property type="match status" value="1"/>
</dbReference>
<gene>
    <name evidence="8" type="ORF">GCM10007387_20050</name>
</gene>
<dbReference type="PANTHER" id="PTHR43863:SF2">
    <property type="entry name" value="MALTASE-GLUCOAMYLASE"/>
    <property type="match status" value="1"/>
</dbReference>
<dbReference type="InterPro" id="IPR048395">
    <property type="entry name" value="Glyco_hydro_31_C"/>
</dbReference>
<evidence type="ECO:0000313" key="9">
    <source>
        <dbReference type="Proteomes" id="UP000628442"/>
    </source>
</evidence>
<evidence type="ECO:0000256" key="2">
    <source>
        <dbReference type="RuleBase" id="RU361185"/>
    </source>
</evidence>